<comment type="caution">
    <text evidence="3">The sequence shown here is derived from an EMBL/GenBank/DDBJ whole genome shotgun (WGS) entry which is preliminary data.</text>
</comment>
<dbReference type="Pfam" id="PF00621">
    <property type="entry name" value="RhoGEF"/>
    <property type="match status" value="1"/>
</dbReference>
<evidence type="ECO:0000256" key="1">
    <source>
        <dbReference type="SAM" id="MobiDB-lite"/>
    </source>
</evidence>
<dbReference type="CDD" id="cd00160">
    <property type="entry name" value="RhoGEF"/>
    <property type="match status" value="1"/>
</dbReference>
<evidence type="ECO:0000313" key="3">
    <source>
        <dbReference type="EMBL" id="TWW68433.1"/>
    </source>
</evidence>
<name>A0A5C6NMI3_9TELE</name>
<evidence type="ECO:0000259" key="2">
    <source>
        <dbReference type="PROSITE" id="PS50010"/>
    </source>
</evidence>
<dbReference type="EMBL" id="RHFK02000011">
    <property type="protein sequence ID" value="TWW68433.1"/>
    <property type="molecule type" value="Genomic_DNA"/>
</dbReference>
<dbReference type="Gene3D" id="1.20.900.10">
    <property type="entry name" value="Dbl homology (DH) domain"/>
    <property type="match status" value="1"/>
</dbReference>
<dbReference type="InterPro" id="IPR011993">
    <property type="entry name" value="PH-like_dom_sf"/>
</dbReference>
<dbReference type="InterPro" id="IPR035899">
    <property type="entry name" value="DBL_dom_sf"/>
</dbReference>
<feature type="region of interest" description="Disordered" evidence="1">
    <location>
        <begin position="633"/>
        <end position="655"/>
    </location>
</feature>
<dbReference type="SMART" id="SM00325">
    <property type="entry name" value="RhoGEF"/>
    <property type="match status" value="1"/>
</dbReference>
<dbReference type="Pfam" id="PF23014">
    <property type="entry name" value="PH_Tiam1"/>
    <property type="match status" value="1"/>
</dbReference>
<sequence>MPRQPGHEALLFLLRAQLSTSPIYLLCPPHLSTSLGLLTCPLHRSTSSVLLTCPPPLASSPVHLPCPPHLSTSMLSLTSLSSLLLTQFLFVILGALCWVLPVEDEELLEECGGAGMIGHPYEEPSGYQKTENGLMLLNFDQSFLLSQTIPEDGTAEILLRDYCGTTVGLLWDYCGSTVGVLWEYCGNITVLLRDYCGTTTVLLQYYYGTTVVQLQYYCGTTTVLLQSYYGTTVGILQYYYGTTVVLLQDYCDTTAGLLWDYCGTTAGLLWDYCGTTAVLLRYYCGTTADLVSLFDIYLTPLQNETFLTKDEMEVLFGSLPEMLDFQRVFLQTLEDRIKSCPNFSNLETPGQFKKLLLSLGGSFLFYADHFKHYSGFCANHIKAQKVLERAKTDGAFKRFLEAKNPTNQHSSSLESYLIKPVQRLLKYPLLLRELVSLTHPDSPEHAHLTEALGAMEKVASHINEMQKIYEDFGPVFDQLAAEQTGPHKQVTEISMAEFLVHSSVVWLNPLPHLGRLRKEPKLTLFVFKRAVVLIYRDSSRTKRRLTGSRSADVDAFRFHWLIPISALQVRQDNTISGWQSSCVWELVDCRPDGAGPPETVFQLCSSGLETKASIVRALRSLISDGASSLRRSSPLMADGGSSLRRRQRGRRCSTGKRMTHVLTEERHGPHGRPLFREPCSEQLSSFSFDLNGRRRHRLSLTGQLESQLQRLNFAEQEDDVLASSQREDKRRSLTLRPSPTDMLHVLEKDFSVQSMASIITEDCFYDSKQKESPPPAKASTLTDKTFHQN</sequence>
<dbReference type="Gene3D" id="2.30.29.30">
    <property type="entry name" value="Pleckstrin-homology domain (PH domain)/Phosphotyrosine-binding domain (PTB)"/>
    <property type="match status" value="1"/>
</dbReference>
<feature type="region of interest" description="Disordered" evidence="1">
    <location>
        <begin position="766"/>
        <end position="789"/>
    </location>
</feature>
<dbReference type="SUPFAM" id="SSF48065">
    <property type="entry name" value="DBL homology domain (DH-domain)"/>
    <property type="match status" value="1"/>
</dbReference>
<dbReference type="Proteomes" id="UP000324091">
    <property type="component" value="Chromosome 19"/>
</dbReference>
<dbReference type="GO" id="GO:0005085">
    <property type="term" value="F:guanyl-nucleotide exchange factor activity"/>
    <property type="evidence" value="ECO:0007669"/>
    <property type="project" value="InterPro"/>
</dbReference>
<reference evidence="3 4" key="1">
    <citation type="submission" date="2019-04" db="EMBL/GenBank/DDBJ databases">
        <title>Chromosome genome assembly for Takifugu flavidus.</title>
        <authorList>
            <person name="Xiao S."/>
        </authorList>
    </citation>
    <scope>NUCLEOTIDE SEQUENCE [LARGE SCALE GENOMIC DNA]</scope>
    <source>
        <strain evidence="3">HTHZ2018</strain>
        <tissue evidence="3">Muscle</tissue>
    </source>
</reference>
<evidence type="ECO:0000313" key="4">
    <source>
        <dbReference type="Proteomes" id="UP000324091"/>
    </source>
</evidence>
<dbReference type="PANTHER" id="PTHR46001:SF5">
    <property type="entry name" value="RHO GUANINE NUCLEOTIDE EXCHANGE FACTOR TIAM2"/>
    <property type="match status" value="1"/>
</dbReference>
<dbReference type="PROSITE" id="PS00741">
    <property type="entry name" value="DH_1"/>
    <property type="match status" value="1"/>
</dbReference>
<dbReference type="InterPro" id="IPR043537">
    <property type="entry name" value="Tiam1/Tiam2/Sif"/>
</dbReference>
<dbReference type="AlphaFoldDB" id="A0A5C6NMI3"/>
<feature type="compositionally biased region" description="Basic residues" evidence="1">
    <location>
        <begin position="643"/>
        <end position="655"/>
    </location>
</feature>
<dbReference type="SUPFAM" id="SSF50729">
    <property type="entry name" value="PH domain-like"/>
    <property type="match status" value="1"/>
</dbReference>
<dbReference type="GO" id="GO:0007264">
    <property type="term" value="P:small GTPase-mediated signal transduction"/>
    <property type="evidence" value="ECO:0007669"/>
    <property type="project" value="InterPro"/>
</dbReference>
<accession>A0A5C6NMI3</accession>
<protein>
    <submittedName>
        <fullName evidence="3">T-lymphoma invasion and metastasis-inducing protein 2</fullName>
    </submittedName>
</protein>
<dbReference type="PANTHER" id="PTHR46001">
    <property type="entry name" value="TIAM (MAMMALIAN TUMOR INVASION AND METASTASIS FACTOR) HOMOLOG"/>
    <property type="match status" value="1"/>
</dbReference>
<dbReference type="InterPro" id="IPR000219">
    <property type="entry name" value="DH_dom"/>
</dbReference>
<dbReference type="PROSITE" id="PS50010">
    <property type="entry name" value="DH_2"/>
    <property type="match status" value="1"/>
</dbReference>
<proteinExistence type="predicted"/>
<dbReference type="InterPro" id="IPR001331">
    <property type="entry name" value="GDS_CDC24_CS"/>
</dbReference>
<dbReference type="InterPro" id="IPR055230">
    <property type="entry name" value="PH_Tiam1/2"/>
</dbReference>
<feature type="domain" description="DH" evidence="2">
    <location>
        <begin position="289"/>
        <end position="465"/>
    </location>
</feature>
<gene>
    <name evidence="3" type="ORF">D4764_19G0002310</name>
</gene>
<keyword evidence="4" id="KW-1185">Reference proteome</keyword>
<organism evidence="3 4">
    <name type="scientific">Takifugu flavidus</name>
    <name type="common">sansaifugu</name>
    <dbReference type="NCBI Taxonomy" id="433684"/>
    <lineage>
        <taxon>Eukaryota</taxon>
        <taxon>Metazoa</taxon>
        <taxon>Chordata</taxon>
        <taxon>Craniata</taxon>
        <taxon>Vertebrata</taxon>
        <taxon>Euteleostomi</taxon>
        <taxon>Actinopterygii</taxon>
        <taxon>Neopterygii</taxon>
        <taxon>Teleostei</taxon>
        <taxon>Neoteleostei</taxon>
        <taxon>Acanthomorphata</taxon>
        <taxon>Eupercaria</taxon>
        <taxon>Tetraodontiformes</taxon>
        <taxon>Tetradontoidea</taxon>
        <taxon>Tetraodontidae</taxon>
        <taxon>Takifugu</taxon>
    </lineage>
</organism>